<proteinExistence type="predicted"/>
<feature type="chain" id="PRO_5012082396" description="PEP-CTERM sorting domain-containing protein" evidence="1">
    <location>
        <begin position="28"/>
        <end position="259"/>
    </location>
</feature>
<evidence type="ECO:0000256" key="1">
    <source>
        <dbReference type="SAM" id="SignalP"/>
    </source>
</evidence>
<sequence>MSRTSHRKFAYGIALAAALIATGTSSLSEVSVGSTVESRVLLGFKVDDAAVAGMLPEGWTPITLGKGPVAGSNLIVALIDRHLILDADGNPGHPSSGPTVAFLSYGRSEGVQEVRGFVTRVYEEAPVVDPYKTSVTADIDRFSSFSDLGNGERVQSEEWTILPSGGGELRFELDFNVGVYGWVTAGESRPFSPEDPEFFRIYRYDQLASLAMNTNMGLELNGTVNFSASDPDLEALFDGSEELISIVSIPIYLRKISLP</sequence>
<keyword evidence="3" id="KW-1185">Reference proteome</keyword>
<evidence type="ECO:0000313" key="2">
    <source>
        <dbReference type="EMBL" id="SMX22987.1"/>
    </source>
</evidence>
<name>A0A238IX38_9RHOB</name>
<accession>A0A238IX38</accession>
<protein>
    <recommendedName>
        <fullName evidence="4">PEP-CTERM sorting domain-containing protein</fullName>
    </recommendedName>
</protein>
<organism evidence="2 3">
    <name type="scientific">Boseongicola aestuarii</name>
    <dbReference type="NCBI Taxonomy" id="1470561"/>
    <lineage>
        <taxon>Bacteria</taxon>
        <taxon>Pseudomonadati</taxon>
        <taxon>Pseudomonadota</taxon>
        <taxon>Alphaproteobacteria</taxon>
        <taxon>Rhodobacterales</taxon>
        <taxon>Paracoccaceae</taxon>
        <taxon>Boseongicola</taxon>
    </lineage>
</organism>
<dbReference type="EMBL" id="FXXQ01000002">
    <property type="protein sequence ID" value="SMX22987.1"/>
    <property type="molecule type" value="Genomic_DNA"/>
</dbReference>
<dbReference type="OrthoDB" id="7059801at2"/>
<dbReference type="RefSeq" id="WP_093972937.1">
    <property type="nucleotide sequence ID" value="NZ_FXXQ01000002.1"/>
</dbReference>
<evidence type="ECO:0000313" key="3">
    <source>
        <dbReference type="Proteomes" id="UP000201838"/>
    </source>
</evidence>
<gene>
    <name evidence="2" type="ORF">BOA8489_01087</name>
</gene>
<keyword evidence="1" id="KW-0732">Signal</keyword>
<feature type="signal peptide" evidence="1">
    <location>
        <begin position="1"/>
        <end position="27"/>
    </location>
</feature>
<dbReference type="Proteomes" id="UP000201838">
    <property type="component" value="Unassembled WGS sequence"/>
</dbReference>
<evidence type="ECO:0008006" key="4">
    <source>
        <dbReference type="Google" id="ProtNLM"/>
    </source>
</evidence>
<reference evidence="2 3" key="1">
    <citation type="submission" date="2017-05" db="EMBL/GenBank/DDBJ databases">
        <authorList>
            <person name="Song R."/>
            <person name="Chenine A.L."/>
            <person name="Ruprecht R.M."/>
        </authorList>
    </citation>
    <scope>NUCLEOTIDE SEQUENCE [LARGE SCALE GENOMIC DNA]</scope>
    <source>
        <strain evidence="2 3">CECT 8489</strain>
    </source>
</reference>
<dbReference type="AlphaFoldDB" id="A0A238IX38"/>